<accession>A0A3A5KC81</accession>
<evidence type="ECO:0000313" key="5">
    <source>
        <dbReference type="Proteomes" id="UP000272706"/>
    </source>
</evidence>
<feature type="coiled-coil region" evidence="1">
    <location>
        <begin position="83"/>
        <end position="110"/>
    </location>
</feature>
<dbReference type="PROSITE" id="PS52050">
    <property type="entry name" value="WYL"/>
    <property type="match status" value="1"/>
</dbReference>
<dbReference type="InterPro" id="IPR051534">
    <property type="entry name" value="CBASS_pafABC_assoc_protein"/>
</dbReference>
<proteinExistence type="predicted"/>
<dbReference type="Pfam" id="PF25583">
    <property type="entry name" value="WCX"/>
    <property type="match status" value="1"/>
</dbReference>
<name>A0A3A5KC81_9HYPH</name>
<dbReference type="PANTHER" id="PTHR34580:SF1">
    <property type="entry name" value="PROTEIN PAFC"/>
    <property type="match status" value="1"/>
</dbReference>
<evidence type="ECO:0000256" key="1">
    <source>
        <dbReference type="SAM" id="Coils"/>
    </source>
</evidence>
<dbReference type="Pfam" id="PF13280">
    <property type="entry name" value="WYL"/>
    <property type="match status" value="1"/>
</dbReference>
<gene>
    <name evidence="4" type="ORF">D3227_26940</name>
</gene>
<reference evidence="4 5" key="1">
    <citation type="submission" date="2018-09" db="EMBL/GenBank/DDBJ databases">
        <title>Mesorhizobium carmichaelinearum sp. nov. isolated from Carmichaelinea spp. root nodules in New Zealand.</title>
        <authorList>
            <person name="De Meyer S.E."/>
        </authorList>
    </citation>
    <scope>NUCLEOTIDE SEQUENCE [LARGE SCALE GENOMIC DNA]</scope>
    <source>
        <strain evidence="4 5">ICMP19557</strain>
    </source>
</reference>
<evidence type="ECO:0000259" key="3">
    <source>
        <dbReference type="Pfam" id="PF25583"/>
    </source>
</evidence>
<sequence>MSFEKAQQLIELATYVAARRMGVTVDDVGERFRVSKRTAQRMLHTLEVQFPDTEPSFEDDGRKRWRLQTGALRDLLTLTPDELAALDLSIETLERNAQGLEAEQLRSLREKMLALVPGNRIARLETDYEALLEAQGLAARPGPTTRLAPHVGSTIATALKGSQRLKIVYQSRGSATSTERVVEPYGVLIGIRRYLVARPTTDRAGPLRHFVAEKIERAELTGEVFERDPGFDIHAHARQAFGAFQNDSEFGEVIWKFKPDAAPHARTFLFHPAQILEDQSDGSLLVRFWASGHMEMCWHLYMWGDKVEVVAPEALRRMVETHQRSDFPSLP</sequence>
<dbReference type="OrthoDB" id="7626446at2"/>
<organism evidence="4 5">
    <name type="scientific">Mesorhizobium waimense</name>
    <dbReference type="NCBI Taxonomy" id="1300307"/>
    <lineage>
        <taxon>Bacteria</taxon>
        <taxon>Pseudomonadati</taxon>
        <taxon>Pseudomonadota</taxon>
        <taxon>Alphaproteobacteria</taxon>
        <taxon>Hyphomicrobiales</taxon>
        <taxon>Phyllobacteriaceae</taxon>
        <taxon>Mesorhizobium</taxon>
    </lineage>
</organism>
<keyword evidence="1" id="KW-0175">Coiled coil</keyword>
<dbReference type="AlphaFoldDB" id="A0A3A5KC81"/>
<feature type="domain" description="WYL" evidence="2">
    <location>
        <begin position="153"/>
        <end position="219"/>
    </location>
</feature>
<feature type="domain" description="WCX" evidence="3">
    <location>
        <begin position="256"/>
        <end position="319"/>
    </location>
</feature>
<evidence type="ECO:0000313" key="4">
    <source>
        <dbReference type="EMBL" id="RJT32650.1"/>
    </source>
</evidence>
<dbReference type="InterPro" id="IPR028349">
    <property type="entry name" value="PafC-like"/>
</dbReference>
<keyword evidence="5" id="KW-1185">Reference proteome</keyword>
<dbReference type="PANTHER" id="PTHR34580">
    <property type="match status" value="1"/>
</dbReference>
<dbReference type="EMBL" id="QZWZ01000026">
    <property type="protein sequence ID" value="RJT32650.1"/>
    <property type="molecule type" value="Genomic_DNA"/>
</dbReference>
<dbReference type="InterPro" id="IPR057727">
    <property type="entry name" value="WCX_dom"/>
</dbReference>
<dbReference type="RefSeq" id="WP_120017298.1">
    <property type="nucleotide sequence ID" value="NZ_QZWZ01000026.1"/>
</dbReference>
<protein>
    <submittedName>
        <fullName evidence="4">WYL domain-containing protein</fullName>
    </submittedName>
</protein>
<dbReference type="Proteomes" id="UP000272706">
    <property type="component" value="Unassembled WGS sequence"/>
</dbReference>
<evidence type="ECO:0000259" key="2">
    <source>
        <dbReference type="Pfam" id="PF13280"/>
    </source>
</evidence>
<dbReference type="PIRSF" id="PIRSF016838">
    <property type="entry name" value="PafC"/>
    <property type="match status" value="1"/>
</dbReference>
<comment type="caution">
    <text evidence="4">The sequence shown here is derived from an EMBL/GenBank/DDBJ whole genome shotgun (WGS) entry which is preliminary data.</text>
</comment>
<dbReference type="InterPro" id="IPR026881">
    <property type="entry name" value="WYL_dom"/>
</dbReference>